<dbReference type="Proteomes" id="UP000295351">
    <property type="component" value="Unassembled WGS sequence"/>
</dbReference>
<keyword evidence="1" id="KW-0732">Signal</keyword>
<proteinExistence type="predicted"/>
<organism evidence="2 3">
    <name type="scientific">Shinella granuli</name>
    <dbReference type="NCBI Taxonomy" id="323621"/>
    <lineage>
        <taxon>Bacteria</taxon>
        <taxon>Pseudomonadati</taxon>
        <taxon>Pseudomonadota</taxon>
        <taxon>Alphaproteobacteria</taxon>
        <taxon>Hyphomicrobiales</taxon>
        <taxon>Rhizobiaceae</taxon>
        <taxon>Shinella</taxon>
    </lineage>
</organism>
<feature type="chain" id="PRO_5020205965" evidence="1">
    <location>
        <begin position="32"/>
        <end position="208"/>
    </location>
</feature>
<accession>A0A4R2D0S9</accession>
<gene>
    <name evidence="2" type="ORF">EV665_102287</name>
</gene>
<comment type="caution">
    <text evidence="2">The sequence shown here is derived from an EMBL/GenBank/DDBJ whole genome shotgun (WGS) entry which is preliminary data.</text>
</comment>
<evidence type="ECO:0000313" key="3">
    <source>
        <dbReference type="Proteomes" id="UP000295351"/>
    </source>
</evidence>
<protein>
    <submittedName>
        <fullName evidence="2">Uncharacterized protein</fullName>
    </submittedName>
</protein>
<evidence type="ECO:0000313" key="2">
    <source>
        <dbReference type="EMBL" id="TCN47767.1"/>
    </source>
</evidence>
<reference evidence="2 3" key="1">
    <citation type="submission" date="2019-03" db="EMBL/GenBank/DDBJ databases">
        <title>Genomic Encyclopedia of Type Strains, Phase IV (KMG-IV): sequencing the most valuable type-strain genomes for metagenomic binning, comparative biology and taxonomic classification.</title>
        <authorList>
            <person name="Goeker M."/>
        </authorList>
    </citation>
    <scope>NUCLEOTIDE SEQUENCE [LARGE SCALE GENOMIC DNA]</scope>
    <source>
        <strain evidence="2 3">DSM 18401</strain>
    </source>
</reference>
<evidence type="ECO:0000256" key="1">
    <source>
        <dbReference type="SAM" id="SignalP"/>
    </source>
</evidence>
<dbReference type="AlphaFoldDB" id="A0A4R2D0S9"/>
<name>A0A4R2D0S9_SHIGR</name>
<keyword evidence="3" id="KW-1185">Reference proteome</keyword>
<dbReference type="EMBL" id="SLVX01000002">
    <property type="protein sequence ID" value="TCN47767.1"/>
    <property type="molecule type" value="Genomic_DNA"/>
</dbReference>
<sequence length="208" mass="21872">MVPPRKGETMRAGMRTAVGAMALVLAGKAPAAESVPTDAAMREAHAVLLGLAQDGAAPVREAGADIYYSIVDNPDAPRLVTRLEVSGAPCRARTTSALQFPGKWATLTLGLVDLGRVTTVTAYASIDDMIAETRPVSLASPDVEQIVLTGEGLYCSSHMSLSGQSSASEDTCSDRLDLPMMDEEQRARGRRVLAIVADICKAPAFGKK</sequence>
<feature type="signal peptide" evidence="1">
    <location>
        <begin position="1"/>
        <end position="31"/>
    </location>
</feature>